<comment type="caution">
    <text evidence="3">The sequence shown here is derived from an EMBL/GenBank/DDBJ whole genome shotgun (WGS) entry which is preliminary data.</text>
</comment>
<dbReference type="SUPFAM" id="SSF48613">
    <property type="entry name" value="Heme oxygenase-like"/>
    <property type="match status" value="1"/>
</dbReference>
<dbReference type="GO" id="GO:0005829">
    <property type="term" value="C:cytosol"/>
    <property type="evidence" value="ECO:0007669"/>
    <property type="project" value="TreeGrafter"/>
</dbReference>
<dbReference type="RefSeq" id="WP_167950441.1">
    <property type="nucleotide sequence ID" value="NZ_BAAAPQ010000025.1"/>
</dbReference>
<dbReference type="Proteomes" id="UP000576792">
    <property type="component" value="Unassembled WGS sequence"/>
</dbReference>
<protein>
    <submittedName>
        <fullName evidence="3">Thiaminase/transcriptional activator TenA</fullName>
        <ecNumber evidence="3">3.5.99.2</ecNumber>
    </submittedName>
</protein>
<keyword evidence="3" id="KW-0378">Hydrolase</keyword>
<dbReference type="CDD" id="cd19365">
    <property type="entry name" value="TenA_C-like"/>
    <property type="match status" value="1"/>
</dbReference>
<dbReference type="InterPro" id="IPR016084">
    <property type="entry name" value="Haem_Oase-like_multi-hlx"/>
</dbReference>
<feature type="domain" description="Thiaminase-2/PQQC" evidence="2">
    <location>
        <begin position="15"/>
        <end position="228"/>
    </location>
</feature>
<reference evidence="3 4" key="1">
    <citation type="submission" date="2020-03" db="EMBL/GenBank/DDBJ databases">
        <title>Sequencing the genomes of 1000 actinobacteria strains.</title>
        <authorList>
            <person name="Klenk H.-P."/>
        </authorList>
    </citation>
    <scope>NUCLEOTIDE SEQUENCE [LARGE SCALE GENOMIC DNA]</scope>
    <source>
        <strain evidence="3 4">DSM 18964</strain>
    </source>
</reference>
<proteinExistence type="predicted"/>
<evidence type="ECO:0000256" key="1">
    <source>
        <dbReference type="ARBA" id="ARBA00004948"/>
    </source>
</evidence>
<evidence type="ECO:0000259" key="2">
    <source>
        <dbReference type="Pfam" id="PF03070"/>
    </source>
</evidence>
<evidence type="ECO:0000313" key="4">
    <source>
        <dbReference type="Proteomes" id="UP000576792"/>
    </source>
</evidence>
<dbReference type="PANTHER" id="PTHR43198:SF2">
    <property type="entry name" value="SI:CH1073-67J19.1-RELATED"/>
    <property type="match status" value="1"/>
</dbReference>
<name>A0A846S0U8_9MICO</name>
<dbReference type="PANTHER" id="PTHR43198">
    <property type="entry name" value="BIFUNCTIONAL TH2 PROTEIN"/>
    <property type="match status" value="1"/>
</dbReference>
<sequence>MTTDFSAGPQTTQLWNRVRPILEQIEALPFLGQLADGSLDVKSFTNYIIQDGIYLTGYAKAMSFLAAGANDRDESRFWAGSAAEAITVEEEMHGELLADSRLAAVHEELISSGSGFQASPTTLGYVSFLVATAASRSYGEGVAGVLPCFWVYAHMGKVLVERAGQMSADHPYRTWVQTYDSPEFDESTRKAVQLLEQELENAPTEVAARMRDTFEQACVYELHFWASAHALQDWDAAVLVSQS</sequence>
<dbReference type="InterPro" id="IPR004305">
    <property type="entry name" value="Thiaminase-2/PQQC"/>
</dbReference>
<gene>
    <name evidence="3" type="ORF">BKA07_001618</name>
</gene>
<organism evidence="3 4">
    <name type="scientific">Brevibacterium marinum</name>
    <dbReference type="NCBI Taxonomy" id="418643"/>
    <lineage>
        <taxon>Bacteria</taxon>
        <taxon>Bacillati</taxon>
        <taxon>Actinomycetota</taxon>
        <taxon>Actinomycetes</taxon>
        <taxon>Micrococcales</taxon>
        <taxon>Brevibacteriaceae</taxon>
        <taxon>Brevibacterium</taxon>
    </lineage>
</organism>
<dbReference type="Gene3D" id="1.20.910.10">
    <property type="entry name" value="Heme oxygenase-like"/>
    <property type="match status" value="1"/>
</dbReference>
<dbReference type="EMBL" id="JAATJN010000001">
    <property type="protein sequence ID" value="NJC56583.1"/>
    <property type="molecule type" value="Genomic_DNA"/>
</dbReference>
<evidence type="ECO:0000313" key="3">
    <source>
        <dbReference type="EMBL" id="NJC56583.1"/>
    </source>
</evidence>
<dbReference type="AlphaFoldDB" id="A0A846S0U8"/>
<keyword evidence="4" id="KW-1185">Reference proteome</keyword>
<dbReference type="GO" id="GO:0050334">
    <property type="term" value="F:thiaminase activity"/>
    <property type="evidence" value="ECO:0007669"/>
    <property type="project" value="UniProtKB-EC"/>
</dbReference>
<comment type="pathway">
    <text evidence="1">Cofactor biosynthesis; thiamine diphosphate biosynthesis.</text>
</comment>
<dbReference type="InterPro" id="IPR050967">
    <property type="entry name" value="Thiamine_Salvage_TenA"/>
</dbReference>
<accession>A0A846S0U8</accession>
<dbReference type="EC" id="3.5.99.2" evidence="3"/>
<dbReference type="Pfam" id="PF03070">
    <property type="entry name" value="TENA_THI-4"/>
    <property type="match status" value="1"/>
</dbReference>